<dbReference type="PATRIC" id="fig|1566026.4.peg.3600"/>
<comment type="caution">
    <text evidence="12">The sequence shown here is derived from an EMBL/GenBank/DDBJ whole genome shotgun (WGS) entry which is preliminary data.</text>
</comment>
<evidence type="ECO:0000256" key="2">
    <source>
        <dbReference type="ARBA" id="ARBA00022448"/>
    </source>
</evidence>
<dbReference type="PANTHER" id="PTHR30069:SF40">
    <property type="entry name" value="TONB-DEPENDENT RECEPTOR NMB0964-RELATED"/>
    <property type="match status" value="1"/>
</dbReference>
<evidence type="ECO:0000256" key="9">
    <source>
        <dbReference type="RuleBase" id="RU003357"/>
    </source>
</evidence>
<dbReference type="Pfam" id="PF07715">
    <property type="entry name" value="Plug"/>
    <property type="match status" value="1"/>
</dbReference>
<gene>
    <name evidence="12" type="ORF">OB69_08835</name>
</gene>
<keyword evidence="4 8" id="KW-0812">Transmembrane</keyword>
<comment type="similarity">
    <text evidence="8 9">Belongs to the TonB-dependent receptor family.</text>
</comment>
<dbReference type="RefSeq" id="WP_053223356.1">
    <property type="nucleotide sequence ID" value="NZ_JSVA01000009.1"/>
</dbReference>
<dbReference type="SUPFAM" id="SSF56935">
    <property type="entry name" value="Porins"/>
    <property type="match status" value="1"/>
</dbReference>
<keyword evidence="7 8" id="KW-0998">Cell outer membrane</keyword>
<comment type="subcellular location">
    <subcellularLocation>
        <location evidence="1 8">Cell outer membrane</location>
        <topology evidence="1 8">Multi-pass membrane protein</topology>
    </subcellularLocation>
</comment>
<evidence type="ECO:0000256" key="7">
    <source>
        <dbReference type="ARBA" id="ARBA00023237"/>
    </source>
</evidence>
<evidence type="ECO:0008006" key="14">
    <source>
        <dbReference type="Google" id="ProtNLM"/>
    </source>
</evidence>
<organism evidence="12 13">
    <name type="scientific">Roseivirga seohaensis subsp. aquiponti</name>
    <dbReference type="NCBI Taxonomy" id="1566026"/>
    <lineage>
        <taxon>Bacteria</taxon>
        <taxon>Pseudomonadati</taxon>
        <taxon>Bacteroidota</taxon>
        <taxon>Cytophagia</taxon>
        <taxon>Cytophagales</taxon>
        <taxon>Roseivirgaceae</taxon>
        <taxon>Roseivirga</taxon>
    </lineage>
</organism>
<evidence type="ECO:0000256" key="8">
    <source>
        <dbReference type="PROSITE-ProRule" id="PRU01360"/>
    </source>
</evidence>
<keyword evidence="6 8" id="KW-0472">Membrane</keyword>
<protein>
    <recommendedName>
        <fullName evidence="14">TonB-dependent receptor</fullName>
    </recommendedName>
</protein>
<keyword evidence="2 8" id="KW-0813">Transport</keyword>
<feature type="domain" description="TonB-dependent receptor plug" evidence="11">
    <location>
        <begin position="132"/>
        <end position="225"/>
    </location>
</feature>
<dbReference type="InterPro" id="IPR037066">
    <property type="entry name" value="Plug_dom_sf"/>
</dbReference>
<dbReference type="PANTHER" id="PTHR30069">
    <property type="entry name" value="TONB-DEPENDENT OUTER MEMBRANE RECEPTOR"/>
    <property type="match status" value="1"/>
</dbReference>
<dbReference type="SUPFAM" id="SSF49464">
    <property type="entry name" value="Carboxypeptidase regulatory domain-like"/>
    <property type="match status" value="1"/>
</dbReference>
<dbReference type="InterPro" id="IPR008969">
    <property type="entry name" value="CarboxyPept-like_regulatory"/>
</dbReference>
<evidence type="ECO:0000256" key="3">
    <source>
        <dbReference type="ARBA" id="ARBA00022452"/>
    </source>
</evidence>
<accession>A0A0L8AL11</accession>
<dbReference type="AlphaFoldDB" id="A0A0L8AL11"/>
<evidence type="ECO:0000256" key="4">
    <source>
        <dbReference type="ARBA" id="ARBA00022692"/>
    </source>
</evidence>
<dbReference type="EMBL" id="JSVA01000009">
    <property type="protein sequence ID" value="KOF02936.1"/>
    <property type="molecule type" value="Genomic_DNA"/>
</dbReference>
<evidence type="ECO:0000256" key="5">
    <source>
        <dbReference type="ARBA" id="ARBA00023077"/>
    </source>
</evidence>
<evidence type="ECO:0000256" key="6">
    <source>
        <dbReference type="ARBA" id="ARBA00023136"/>
    </source>
</evidence>
<reference evidence="13" key="1">
    <citation type="submission" date="2014-11" db="EMBL/GenBank/DDBJ databases">
        <title>Genome sequencing of Roseivirga sp. D-25.</title>
        <authorList>
            <person name="Selvaratnam C."/>
            <person name="Thevarajoo S."/>
            <person name="Goh K.M."/>
            <person name="Eee R."/>
            <person name="Chan K.-G."/>
            <person name="Chong C.S."/>
        </authorList>
    </citation>
    <scope>NUCLEOTIDE SEQUENCE [LARGE SCALE GENOMIC DNA]</scope>
    <source>
        <strain evidence="13">D-25</strain>
    </source>
</reference>
<dbReference type="Proteomes" id="UP000036908">
    <property type="component" value="Unassembled WGS sequence"/>
</dbReference>
<evidence type="ECO:0000313" key="13">
    <source>
        <dbReference type="Proteomes" id="UP000036908"/>
    </source>
</evidence>
<dbReference type="Pfam" id="PF00593">
    <property type="entry name" value="TonB_dep_Rec_b-barrel"/>
    <property type="match status" value="1"/>
</dbReference>
<dbReference type="GO" id="GO:0015344">
    <property type="term" value="F:siderophore uptake transmembrane transporter activity"/>
    <property type="evidence" value="ECO:0007669"/>
    <property type="project" value="TreeGrafter"/>
</dbReference>
<evidence type="ECO:0000313" key="12">
    <source>
        <dbReference type="EMBL" id="KOF02936.1"/>
    </source>
</evidence>
<dbReference type="GO" id="GO:0009279">
    <property type="term" value="C:cell outer membrane"/>
    <property type="evidence" value="ECO:0007669"/>
    <property type="project" value="UniProtKB-SubCell"/>
</dbReference>
<keyword evidence="13" id="KW-1185">Reference proteome</keyword>
<keyword evidence="3 8" id="KW-1134">Transmembrane beta strand</keyword>
<dbReference type="Pfam" id="PF13715">
    <property type="entry name" value="CarbopepD_reg_2"/>
    <property type="match status" value="1"/>
</dbReference>
<dbReference type="InterPro" id="IPR000531">
    <property type="entry name" value="Beta-barrel_TonB"/>
</dbReference>
<evidence type="ECO:0000256" key="1">
    <source>
        <dbReference type="ARBA" id="ARBA00004571"/>
    </source>
</evidence>
<dbReference type="Gene3D" id="2.170.130.10">
    <property type="entry name" value="TonB-dependent receptor, plug domain"/>
    <property type="match status" value="1"/>
</dbReference>
<sequence length="792" mass="88204">MILKRLSLLILLLGFFNYSGIGQTNCDLKLSGVIVEKNSGETIPLATIEVTHTQNGAIANENGEFEITNLCSGSYEILIRFVGYTPYKETISITKNTKIQVELVPEIKDLSEVTVEAEKAEEIATLKQLEFKKEELFRKSGESLGKTLSGMSGVNMLQTGPNIAKPVIHGLHSSRILILNNGIRQEGQQWGQEHAPEIDPFVATNLQLIKGAAAVKYGSDAIGGVILVNPPDLPETAGISGSFNAVGNSNNGMYTGSAMVEGGIEGLNGFGWRLQGSYKKAGDSKAPNYRLTNTGTLEKNFSIGLGYHKEKGGLELYFSSFDAEMGVLRSAHTGNLTDLERAIGSDRPLYISEFSYDINNPRQHVQHQLLKLNGHTDWSNLGTFNMQYGLQRNQRKEFDIRRGGRSTIPALSLELITHTVELDLDMKPIGDFKGDIGASFLFQGNSNDSETGIKPLIPNFDNWTVGVHGIWRYIQNSYELEAGVRYDYKHYLVKRFDSQNNLLKPEFDFNNITGSLGAVFFLPSGWNFRTNLGTAWRAPHINELYSGGLHHGSAAIEMGNENLLSEKAIKWISSFEKASENFDVNISAYYNYIYDYIYLRPENVELTIQGAFPLLSYTQTDASFIGLDTDLKYHLNEHFDVTGKLSLIKAEDQLNNGPLINIPANRLSAGVTYNFNDGWLKEPYISLSADMVDKQRNAPRVVSISEVIEANATNSDLFTNDKTVFDFLAAPAGYTNFGFSVGFKVPVSENYIAVYASVENMFNNSYRDYMNRLRYYSDEVGRNFSIKLNYSF</sequence>
<dbReference type="InterPro" id="IPR039426">
    <property type="entry name" value="TonB-dep_rcpt-like"/>
</dbReference>
<dbReference type="Gene3D" id="2.40.170.20">
    <property type="entry name" value="TonB-dependent receptor, beta-barrel domain"/>
    <property type="match status" value="1"/>
</dbReference>
<keyword evidence="5 9" id="KW-0798">TonB box</keyword>
<dbReference type="GO" id="GO:0044718">
    <property type="term" value="P:siderophore transmembrane transport"/>
    <property type="evidence" value="ECO:0007669"/>
    <property type="project" value="TreeGrafter"/>
</dbReference>
<dbReference type="Gene3D" id="2.60.40.1120">
    <property type="entry name" value="Carboxypeptidase-like, regulatory domain"/>
    <property type="match status" value="1"/>
</dbReference>
<proteinExistence type="inferred from homology"/>
<dbReference type="InterPro" id="IPR012910">
    <property type="entry name" value="Plug_dom"/>
</dbReference>
<evidence type="ECO:0000259" key="11">
    <source>
        <dbReference type="Pfam" id="PF07715"/>
    </source>
</evidence>
<name>A0A0L8AL11_9BACT</name>
<evidence type="ECO:0000259" key="10">
    <source>
        <dbReference type="Pfam" id="PF00593"/>
    </source>
</evidence>
<dbReference type="InterPro" id="IPR036942">
    <property type="entry name" value="Beta-barrel_TonB_sf"/>
</dbReference>
<dbReference type="PROSITE" id="PS52016">
    <property type="entry name" value="TONB_DEPENDENT_REC_3"/>
    <property type="match status" value="1"/>
</dbReference>
<feature type="domain" description="TonB-dependent receptor-like beta-barrel" evidence="10">
    <location>
        <begin position="348"/>
        <end position="760"/>
    </location>
</feature>
<dbReference type="OrthoDB" id="9795928at2"/>